<name>A0ABU5TYC2_9CYAN</name>
<keyword evidence="2" id="KW-0815">Transposition</keyword>
<feature type="domain" description="Probable transposase IS891/IS1136/IS1341" evidence="5">
    <location>
        <begin position="163"/>
        <end position="275"/>
    </location>
</feature>
<dbReference type="Pfam" id="PF01385">
    <property type="entry name" value="OrfB_IS605"/>
    <property type="match status" value="1"/>
</dbReference>
<evidence type="ECO:0000256" key="2">
    <source>
        <dbReference type="ARBA" id="ARBA00022578"/>
    </source>
</evidence>
<comment type="similarity">
    <text evidence="1">In the C-terminal section; belongs to the transposase 35 family.</text>
</comment>
<dbReference type="RefSeq" id="WP_323306860.1">
    <property type="nucleotide sequence ID" value="NZ_JAYGHT010000068.1"/>
</dbReference>
<evidence type="ECO:0000313" key="7">
    <source>
        <dbReference type="EMBL" id="MEA5519720.1"/>
    </source>
</evidence>
<keyword evidence="8" id="KW-1185">Reference proteome</keyword>
<evidence type="ECO:0000256" key="4">
    <source>
        <dbReference type="ARBA" id="ARBA00023172"/>
    </source>
</evidence>
<keyword evidence="3" id="KW-0238">DNA-binding</keyword>
<organism evidence="7 8">
    <name type="scientific">Limnoraphis robusta CCNP1315</name>
    <dbReference type="NCBI Taxonomy" id="3110306"/>
    <lineage>
        <taxon>Bacteria</taxon>
        <taxon>Bacillati</taxon>
        <taxon>Cyanobacteriota</taxon>
        <taxon>Cyanophyceae</taxon>
        <taxon>Oscillatoriophycideae</taxon>
        <taxon>Oscillatoriales</taxon>
        <taxon>Sirenicapillariaceae</taxon>
        <taxon>Limnoraphis</taxon>
    </lineage>
</organism>
<sequence length="396" mass="46003">MIIFEFKAKGKTSQYQAIDEAIRTSQFIRNKCIRYWMDNRGVSKADLSKYTKVLATQFAFALNLNAMSRQSSAERAWQSIARFYDNCRKGIKPTGYPQFKKYSRSVEYKTQCWKLLSPKRIHFKEFGTLKLVGTYDLAFYPTNLIKRVRVVRRADGYYIQFGIKIDVKEEIEPSKQVIGLDVGLEYFYTDSNGNHEENPRFYRKNEKKRSRLNRRFSRTKKGSNNRAKARIRLAKLDLKISRQRIEHAKRLARCVIHSNDVIVYENLQVKNLVRNHKLAKSISDAGWYQFRSWLEYFGKKFGKVTVAVEPHFTSQECSSCRKIVKKSLSTRTHKCSCGCELQRDHNPALNILKKGLGTVGHIGTKLIEHNASEETTYELTGFNPSVKADSLKEESL</sequence>
<protein>
    <submittedName>
        <fullName evidence="7">Transposase</fullName>
    </submittedName>
</protein>
<evidence type="ECO:0000256" key="3">
    <source>
        <dbReference type="ARBA" id="ARBA00023125"/>
    </source>
</evidence>
<accession>A0ABU5TYC2</accession>
<evidence type="ECO:0000259" key="5">
    <source>
        <dbReference type="Pfam" id="PF01385"/>
    </source>
</evidence>
<dbReference type="EMBL" id="JAYGHT010000068">
    <property type="protein sequence ID" value="MEA5519720.1"/>
    <property type="molecule type" value="Genomic_DNA"/>
</dbReference>
<dbReference type="Pfam" id="PF07282">
    <property type="entry name" value="Cas12f1-like_TNB"/>
    <property type="match status" value="1"/>
</dbReference>
<feature type="domain" description="Cas12f1-like TNB" evidence="6">
    <location>
        <begin position="287"/>
        <end position="351"/>
    </location>
</feature>
<gene>
    <name evidence="7" type="ORF">VB854_12280</name>
</gene>
<dbReference type="InterPro" id="IPR010095">
    <property type="entry name" value="Cas12f1-like_TNB"/>
</dbReference>
<evidence type="ECO:0000256" key="1">
    <source>
        <dbReference type="ARBA" id="ARBA00008761"/>
    </source>
</evidence>
<reference evidence="7 8" key="1">
    <citation type="submission" date="2023-12" db="EMBL/GenBank/DDBJ databases">
        <title>Baltic Sea Cyanobacteria.</title>
        <authorList>
            <person name="Delbaje E."/>
            <person name="Fewer D.P."/>
            <person name="Shishido T.K."/>
        </authorList>
    </citation>
    <scope>NUCLEOTIDE SEQUENCE [LARGE SCALE GENOMIC DNA]</scope>
    <source>
        <strain evidence="7 8">CCNP 1315</strain>
    </source>
</reference>
<comment type="caution">
    <text evidence="7">The sequence shown here is derived from an EMBL/GenBank/DDBJ whole genome shotgun (WGS) entry which is preliminary data.</text>
</comment>
<dbReference type="Proteomes" id="UP001301728">
    <property type="component" value="Unassembled WGS sequence"/>
</dbReference>
<proteinExistence type="inferred from homology"/>
<dbReference type="NCBIfam" id="NF040570">
    <property type="entry name" value="guided_TnpB"/>
    <property type="match status" value="1"/>
</dbReference>
<evidence type="ECO:0000259" key="6">
    <source>
        <dbReference type="Pfam" id="PF07282"/>
    </source>
</evidence>
<keyword evidence="4" id="KW-0233">DNA recombination</keyword>
<dbReference type="InterPro" id="IPR001959">
    <property type="entry name" value="Transposase"/>
</dbReference>
<evidence type="ECO:0000313" key="8">
    <source>
        <dbReference type="Proteomes" id="UP001301728"/>
    </source>
</evidence>